<evidence type="ECO:0000313" key="1">
    <source>
        <dbReference type="EMBL" id="CAH2227320.1"/>
    </source>
</evidence>
<accession>A0A8S4R253</accession>
<evidence type="ECO:0000313" key="2">
    <source>
        <dbReference type="Proteomes" id="UP000838756"/>
    </source>
</evidence>
<dbReference type="EMBL" id="CAKXAJ010022879">
    <property type="protein sequence ID" value="CAH2227320.1"/>
    <property type="molecule type" value="Genomic_DNA"/>
</dbReference>
<keyword evidence="2" id="KW-1185">Reference proteome</keyword>
<protein>
    <submittedName>
        <fullName evidence="1">Jg524 protein</fullName>
    </submittedName>
</protein>
<proteinExistence type="predicted"/>
<reference evidence="1" key="1">
    <citation type="submission" date="2022-03" db="EMBL/GenBank/DDBJ databases">
        <authorList>
            <person name="Lindestad O."/>
        </authorList>
    </citation>
    <scope>NUCLEOTIDE SEQUENCE</scope>
</reference>
<sequence length="312" mass="36427">MNRNVARAVSNSLMKTLYKSNQIGKKQNVRRSMLQTIRNMCKSSPEGHVEIDEHLTEVLTSCYEKQLIKSTRNKDIERQLDAFLIRNSKSLNLNTNFRPSLNPEVLQAMLNLKHDIVFSENITKDIIHWNIDDQKSRMVLQNLWNGDLKHKTSFYDNVSIKMKSKLESVLLNISCRLFENSRETEKLFLESELISLIKNCSISAECFQICTRILNTLFILTNFNTSIGKFILSFIQDIKLKARLTISILYPISVSNLVTILDLNLDELDYSVRETYVKLAKKHLKCLHKKSENELIMLLSHFPQWFNIYFDD</sequence>
<dbReference type="OrthoDB" id="7449785at2759"/>
<gene>
    <name evidence="1" type="primary">jg524</name>
    <name evidence="1" type="ORF">PAEG_LOCUS7849</name>
</gene>
<dbReference type="AlphaFoldDB" id="A0A8S4R253"/>
<name>A0A8S4R253_9NEOP</name>
<comment type="caution">
    <text evidence="1">The sequence shown here is derived from an EMBL/GenBank/DDBJ whole genome shotgun (WGS) entry which is preliminary data.</text>
</comment>
<organism evidence="1 2">
    <name type="scientific">Pararge aegeria aegeria</name>
    <dbReference type="NCBI Taxonomy" id="348720"/>
    <lineage>
        <taxon>Eukaryota</taxon>
        <taxon>Metazoa</taxon>
        <taxon>Ecdysozoa</taxon>
        <taxon>Arthropoda</taxon>
        <taxon>Hexapoda</taxon>
        <taxon>Insecta</taxon>
        <taxon>Pterygota</taxon>
        <taxon>Neoptera</taxon>
        <taxon>Endopterygota</taxon>
        <taxon>Lepidoptera</taxon>
        <taxon>Glossata</taxon>
        <taxon>Ditrysia</taxon>
        <taxon>Papilionoidea</taxon>
        <taxon>Nymphalidae</taxon>
        <taxon>Satyrinae</taxon>
        <taxon>Satyrini</taxon>
        <taxon>Parargina</taxon>
        <taxon>Pararge</taxon>
    </lineage>
</organism>
<dbReference type="Proteomes" id="UP000838756">
    <property type="component" value="Unassembled WGS sequence"/>
</dbReference>